<dbReference type="GO" id="GO:0008047">
    <property type="term" value="F:enzyme activator activity"/>
    <property type="evidence" value="ECO:0007669"/>
    <property type="project" value="InterPro"/>
</dbReference>
<gene>
    <name evidence="1" type="ORF">GLV81_05470</name>
</gene>
<dbReference type="GO" id="GO:0016485">
    <property type="term" value="P:protein processing"/>
    <property type="evidence" value="ECO:0007669"/>
    <property type="project" value="TreeGrafter"/>
</dbReference>
<dbReference type="RefSeq" id="WP_157477548.1">
    <property type="nucleotide sequence ID" value="NZ_CP046566.1"/>
</dbReference>
<dbReference type="PANTHER" id="PTHR30302">
    <property type="entry name" value="HYDROGENASE 1 MATURATION PROTEASE"/>
    <property type="match status" value="1"/>
</dbReference>
<keyword evidence="2" id="KW-1185">Reference proteome</keyword>
<dbReference type="NCBIfam" id="TIGR00072">
    <property type="entry name" value="hydrog_prot"/>
    <property type="match status" value="1"/>
</dbReference>
<dbReference type="AlphaFoldDB" id="A0A6I6G4N9"/>
<dbReference type="InterPro" id="IPR000671">
    <property type="entry name" value="Peptidase_A31"/>
</dbReference>
<proteinExistence type="predicted"/>
<evidence type="ECO:0000313" key="1">
    <source>
        <dbReference type="EMBL" id="QGW27616.1"/>
    </source>
</evidence>
<dbReference type="KEGG" id="fls:GLV81_05470"/>
<dbReference type="EMBL" id="CP046566">
    <property type="protein sequence ID" value="QGW27616.1"/>
    <property type="molecule type" value="Genomic_DNA"/>
</dbReference>
<reference evidence="1 2" key="1">
    <citation type="submission" date="2019-11" db="EMBL/GenBank/DDBJ databases">
        <authorList>
            <person name="Im W.T."/>
        </authorList>
    </citation>
    <scope>NUCLEOTIDE SEQUENCE [LARGE SCALE GENOMIC DNA]</scope>
    <source>
        <strain evidence="1 2">SB-02</strain>
    </source>
</reference>
<organism evidence="1 2">
    <name type="scientific">Phnomibacter ginsenosidimutans</name>
    <dbReference type="NCBI Taxonomy" id="2676868"/>
    <lineage>
        <taxon>Bacteria</taxon>
        <taxon>Pseudomonadati</taxon>
        <taxon>Bacteroidota</taxon>
        <taxon>Chitinophagia</taxon>
        <taxon>Chitinophagales</taxon>
        <taxon>Chitinophagaceae</taxon>
        <taxon>Phnomibacter</taxon>
    </lineage>
</organism>
<protein>
    <submittedName>
        <fullName evidence="1">Hydrogenase maturation protease</fullName>
    </submittedName>
</protein>
<dbReference type="PANTHER" id="PTHR30302:SF5">
    <property type="entry name" value="SLR1876 PROTEIN"/>
    <property type="match status" value="1"/>
</dbReference>
<dbReference type="SUPFAM" id="SSF53163">
    <property type="entry name" value="HybD-like"/>
    <property type="match status" value="1"/>
</dbReference>
<keyword evidence="1" id="KW-0645">Protease</keyword>
<dbReference type="GO" id="GO:0004175">
    <property type="term" value="F:endopeptidase activity"/>
    <property type="evidence" value="ECO:0007669"/>
    <property type="project" value="TreeGrafter"/>
</dbReference>
<sequence length="154" mass="17248">MKTTPHILVIGIGNSLRGDDAVGHWLADKIAADAHPFVTVQTMHQLHIEVLEQLQQYTHVMVIDAAIQNEPALLSAIAPQDTPAHAESHQADVVTLMQLHRNLYQQPIDWFTLRIAAQQFEMGTAISPACMQHAQTAYALWQQWLQQILNDSTL</sequence>
<dbReference type="InterPro" id="IPR023430">
    <property type="entry name" value="Pept_HybD-like_dom_sf"/>
</dbReference>
<keyword evidence="1" id="KW-0378">Hydrolase</keyword>
<evidence type="ECO:0000313" key="2">
    <source>
        <dbReference type="Proteomes" id="UP000426027"/>
    </source>
</evidence>
<accession>A0A6I6G4N9</accession>
<name>A0A6I6G4N9_9BACT</name>
<dbReference type="Proteomes" id="UP000426027">
    <property type="component" value="Chromosome"/>
</dbReference>
<dbReference type="Gene3D" id="3.40.50.1450">
    <property type="entry name" value="HybD-like"/>
    <property type="match status" value="1"/>
</dbReference>